<dbReference type="Proteomes" id="UP000663827">
    <property type="component" value="Unassembled WGS sequence"/>
</dbReference>
<reference evidence="4" key="1">
    <citation type="submission" date="2021-01" db="EMBL/GenBank/DDBJ databases">
        <authorList>
            <person name="Kaushik A."/>
        </authorList>
    </citation>
    <scope>NUCLEOTIDE SEQUENCE</scope>
    <source>
        <strain evidence="4">AG5</strain>
    </source>
</reference>
<feature type="region of interest" description="Disordered" evidence="3">
    <location>
        <begin position="15"/>
        <end position="41"/>
    </location>
</feature>
<sequence>RCLKGGYECLGYEDSDSRAKVHQRDPDAPVASQVPPISTSDPARLARSETLDTVLEATQTVDLDAGELGPSILKAALLYRMSRTTPSTTNNCIVTDSSEDFNCSWPQDQIQSTIYSRSPIRPCFGTNSGVRPVSNDLSRVIEALCQSIPPIVDAREMMRKDHFENIIHEYNLMRACYWLMIPSPAIIDSLTAQLRGSKRIIWTMYWGAKLFQALAQNPQTCGSAVQVCIGWINKLEHNFTVDSHRNPPLTDVADCLKVQLELAHLNFAVVDSVLGYNLLQKALPRFLQIVAVDSNLYMELPNGSLAVSFPRALSASRYEIRRFAIFDAAVALVLGVPPLVEYGYDGECDPESHGLEWIHGIPVALLEVIAQVTSWRAGSKVPLDDWEALERRVLAWKPAIPATVPTLETASVPRAAVQESWRHVALIYIYMGLCGVASDDSRVQESVHRMAQLGATVADIPISIHMLMSCVVAGLAARLEKHRVLVYNMLLSFKGAQVWLFQGPQLGQVLYHLWHGVGAGGASVTWDDYVQS</sequence>
<dbReference type="GO" id="GO:0045944">
    <property type="term" value="P:positive regulation of transcription by RNA polymerase II"/>
    <property type="evidence" value="ECO:0007669"/>
    <property type="project" value="TreeGrafter"/>
</dbReference>
<feature type="compositionally biased region" description="Basic and acidic residues" evidence="3">
    <location>
        <begin position="15"/>
        <end position="27"/>
    </location>
</feature>
<organism evidence="4 5">
    <name type="scientific">Rhizoctonia solani</name>
    <dbReference type="NCBI Taxonomy" id="456999"/>
    <lineage>
        <taxon>Eukaryota</taxon>
        <taxon>Fungi</taxon>
        <taxon>Dikarya</taxon>
        <taxon>Basidiomycota</taxon>
        <taxon>Agaricomycotina</taxon>
        <taxon>Agaricomycetes</taxon>
        <taxon>Cantharellales</taxon>
        <taxon>Ceratobasidiaceae</taxon>
        <taxon>Rhizoctonia</taxon>
    </lineage>
</organism>
<protein>
    <submittedName>
        <fullName evidence="4">Uncharacterized protein</fullName>
    </submittedName>
</protein>
<dbReference type="PANTHER" id="PTHR37534">
    <property type="entry name" value="TRANSCRIPTIONAL ACTIVATOR PROTEIN UGA3"/>
    <property type="match status" value="1"/>
</dbReference>
<feature type="non-terminal residue" evidence="4">
    <location>
        <position position="1"/>
    </location>
</feature>
<dbReference type="AlphaFoldDB" id="A0A8H3E5S7"/>
<evidence type="ECO:0000256" key="3">
    <source>
        <dbReference type="SAM" id="MobiDB-lite"/>
    </source>
</evidence>
<proteinExistence type="predicted"/>
<feature type="non-terminal residue" evidence="4">
    <location>
        <position position="532"/>
    </location>
</feature>
<dbReference type="GO" id="GO:0000976">
    <property type="term" value="F:transcription cis-regulatory region binding"/>
    <property type="evidence" value="ECO:0007669"/>
    <property type="project" value="TreeGrafter"/>
</dbReference>
<comment type="caution">
    <text evidence="4">The sequence shown here is derived from an EMBL/GenBank/DDBJ whole genome shotgun (WGS) entry which is preliminary data.</text>
</comment>
<gene>
    <name evidence="4" type="ORF">RDB_LOCUS132382</name>
</gene>
<keyword evidence="2" id="KW-0539">Nucleus</keyword>
<dbReference type="PANTHER" id="PTHR37534:SF7">
    <property type="entry name" value="TRANSCRIPTIONAL ACTIVATOR PROTEIN UGA3"/>
    <property type="match status" value="1"/>
</dbReference>
<dbReference type="Pfam" id="PF11951">
    <property type="entry name" value="Fungal_trans_2"/>
    <property type="match status" value="1"/>
</dbReference>
<dbReference type="InterPro" id="IPR021858">
    <property type="entry name" value="Fun_TF"/>
</dbReference>
<name>A0A8H3E5S7_9AGAM</name>
<accession>A0A8H3E5S7</accession>
<dbReference type="EMBL" id="CAJNJQ010003280">
    <property type="protein sequence ID" value="CAE7195618.1"/>
    <property type="molecule type" value="Genomic_DNA"/>
</dbReference>
<dbReference type="GO" id="GO:0005634">
    <property type="term" value="C:nucleus"/>
    <property type="evidence" value="ECO:0007669"/>
    <property type="project" value="UniProtKB-SubCell"/>
</dbReference>
<dbReference type="GO" id="GO:0003700">
    <property type="term" value="F:DNA-binding transcription factor activity"/>
    <property type="evidence" value="ECO:0007669"/>
    <property type="project" value="TreeGrafter"/>
</dbReference>
<evidence type="ECO:0000256" key="2">
    <source>
        <dbReference type="ARBA" id="ARBA00023242"/>
    </source>
</evidence>
<comment type="subcellular location">
    <subcellularLocation>
        <location evidence="1">Nucleus</location>
    </subcellularLocation>
</comment>
<evidence type="ECO:0000313" key="5">
    <source>
        <dbReference type="Proteomes" id="UP000663827"/>
    </source>
</evidence>
<evidence type="ECO:0000313" key="4">
    <source>
        <dbReference type="EMBL" id="CAE7195618.1"/>
    </source>
</evidence>
<evidence type="ECO:0000256" key="1">
    <source>
        <dbReference type="ARBA" id="ARBA00004123"/>
    </source>
</evidence>